<feature type="transmembrane region" description="Helical" evidence="8">
    <location>
        <begin position="275"/>
        <end position="298"/>
    </location>
</feature>
<evidence type="ECO:0000256" key="1">
    <source>
        <dbReference type="ARBA" id="ARBA00004141"/>
    </source>
</evidence>
<evidence type="ECO:0000256" key="2">
    <source>
        <dbReference type="ARBA" id="ARBA00007863"/>
    </source>
</evidence>
<gene>
    <name evidence="9" type="ORF">PENSOL_c007G05691</name>
</gene>
<dbReference type="InterPro" id="IPR009262">
    <property type="entry name" value="SLC35_F1/F2/F6"/>
</dbReference>
<proteinExistence type="inferred from homology"/>
<feature type="transmembrane region" description="Helical" evidence="8">
    <location>
        <begin position="101"/>
        <end position="121"/>
    </location>
</feature>
<reference evidence="10" key="1">
    <citation type="journal article" date="2017" name="Nat. Microbiol.">
        <title>Global analysis of biosynthetic gene clusters reveals vast potential of secondary metabolite production in Penicillium species.</title>
        <authorList>
            <person name="Nielsen J.C."/>
            <person name="Grijseels S."/>
            <person name="Prigent S."/>
            <person name="Ji B."/>
            <person name="Dainat J."/>
            <person name="Nielsen K.F."/>
            <person name="Frisvad J.C."/>
            <person name="Workman M."/>
            <person name="Nielsen J."/>
        </authorList>
    </citation>
    <scope>NUCLEOTIDE SEQUENCE [LARGE SCALE GENOMIC DNA]</scope>
    <source>
        <strain evidence="10">IBT 29525</strain>
    </source>
</reference>
<evidence type="ECO:0000256" key="8">
    <source>
        <dbReference type="SAM" id="Phobius"/>
    </source>
</evidence>
<evidence type="ECO:0000256" key="6">
    <source>
        <dbReference type="ARBA" id="ARBA00023136"/>
    </source>
</evidence>
<evidence type="ECO:0000313" key="9">
    <source>
        <dbReference type="EMBL" id="OQD99083.1"/>
    </source>
</evidence>
<protein>
    <submittedName>
        <fullName evidence="9">Uncharacterized protein</fullName>
    </submittedName>
</protein>
<keyword evidence="3" id="KW-0813">Transport</keyword>
<evidence type="ECO:0000313" key="10">
    <source>
        <dbReference type="Proteomes" id="UP000191612"/>
    </source>
</evidence>
<sequence length="368" mass="41412">MWGSVVVEIIGTVLAVLPVLINGYKFVITRRFIYPVWEVVTLRPLRKNYSSLSQKFGVLQALVLITTFPDARQIVDGIEKYVLSAKTDEPLVLRKSTSEDCTMLAVAAAIVAQVAITALALTDLDQVHWTAEAAFVLSLIAGSLSVFYCCLVQQRMSGLFTTDDIKDFFSKPSSSQLLHNLEQDMDKLISAIRKNDIGDESTVRHKRMEELESMIKEFKSKNRWKSASFHSILMIKAPTLLLRYALASFVIGIGIYLGCLAFNDIGSQKPRNSYRAIFIVYIATSFLGLLIYYVPYILKELELSPARRHAQIMTNKFTKLDPEETELLNRIGALLNSDEQEIHEEGGSGERYTGHALRNEREKSSSDE</sequence>
<dbReference type="Pfam" id="PF06027">
    <property type="entry name" value="SLC35F"/>
    <property type="match status" value="1"/>
</dbReference>
<feature type="transmembrane region" description="Helical" evidence="8">
    <location>
        <begin position="6"/>
        <end position="24"/>
    </location>
</feature>
<comment type="subcellular location">
    <subcellularLocation>
        <location evidence="1">Membrane</location>
        <topology evidence="1">Multi-pass membrane protein</topology>
    </subcellularLocation>
</comment>
<feature type="region of interest" description="Disordered" evidence="7">
    <location>
        <begin position="338"/>
        <end position="368"/>
    </location>
</feature>
<evidence type="ECO:0000256" key="3">
    <source>
        <dbReference type="ARBA" id="ARBA00022448"/>
    </source>
</evidence>
<keyword evidence="6 8" id="KW-0472">Membrane</keyword>
<keyword evidence="10" id="KW-1185">Reference proteome</keyword>
<evidence type="ECO:0000256" key="5">
    <source>
        <dbReference type="ARBA" id="ARBA00022989"/>
    </source>
</evidence>
<dbReference type="GO" id="GO:0022857">
    <property type="term" value="F:transmembrane transporter activity"/>
    <property type="evidence" value="ECO:0007669"/>
    <property type="project" value="InterPro"/>
</dbReference>
<keyword evidence="5 8" id="KW-1133">Transmembrane helix</keyword>
<comment type="caution">
    <text evidence="9">The sequence shown here is derived from an EMBL/GenBank/DDBJ whole genome shotgun (WGS) entry which is preliminary data.</text>
</comment>
<dbReference type="GO" id="GO:0016020">
    <property type="term" value="C:membrane"/>
    <property type="evidence" value="ECO:0007669"/>
    <property type="project" value="UniProtKB-SubCell"/>
</dbReference>
<feature type="transmembrane region" description="Helical" evidence="8">
    <location>
        <begin position="241"/>
        <end position="263"/>
    </location>
</feature>
<feature type="compositionally biased region" description="Basic and acidic residues" evidence="7">
    <location>
        <begin position="357"/>
        <end position="368"/>
    </location>
</feature>
<dbReference type="Proteomes" id="UP000191612">
    <property type="component" value="Unassembled WGS sequence"/>
</dbReference>
<keyword evidence="4 8" id="KW-0812">Transmembrane</keyword>
<comment type="similarity">
    <text evidence="2">Belongs to the SLC35F solute transporter family.</text>
</comment>
<dbReference type="AlphaFoldDB" id="A0A1V6RCN6"/>
<evidence type="ECO:0000256" key="4">
    <source>
        <dbReference type="ARBA" id="ARBA00022692"/>
    </source>
</evidence>
<evidence type="ECO:0000256" key="7">
    <source>
        <dbReference type="SAM" id="MobiDB-lite"/>
    </source>
</evidence>
<dbReference type="EMBL" id="MDYO01000007">
    <property type="protein sequence ID" value="OQD99083.1"/>
    <property type="molecule type" value="Genomic_DNA"/>
</dbReference>
<dbReference type="STRING" id="60172.A0A1V6RCN6"/>
<feature type="transmembrane region" description="Helical" evidence="8">
    <location>
        <begin position="133"/>
        <end position="151"/>
    </location>
</feature>
<name>A0A1V6RCN6_9EURO</name>
<organism evidence="9 10">
    <name type="scientific">Penicillium solitum</name>
    <dbReference type="NCBI Taxonomy" id="60172"/>
    <lineage>
        <taxon>Eukaryota</taxon>
        <taxon>Fungi</taxon>
        <taxon>Dikarya</taxon>
        <taxon>Ascomycota</taxon>
        <taxon>Pezizomycotina</taxon>
        <taxon>Eurotiomycetes</taxon>
        <taxon>Eurotiomycetidae</taxon>
        <taxon>Eurotiales</taxon>
        <taxon>Aspergillaceae</taxon>
        <taxon>Penicillium</taxon>
    </lineage>
</organism>
<accession>A0A1V6RCN6</accession>